<dbReference type="CDD" id="cd01992">
    <property type="entry name" value="TilS_N"/>
    <property type="match status" value="1"/>
</dbReference>
<dbReference type="GO" id="GO:0006400">
    <property type="term" value="P:tRNA modification"/>
    <property type="evidence" value="ECO:0007669"/>
    <property type="project" value="UniProtKB-UniRule"/>
</dbReference>
<evidence type="ECO:0000256" key="6">
    <source>
        <dbReference type="HAMAP-Rule" id="MF_01161"/>
    </source>
</evidence>
<dbReference type="EC" id="6.3.4.19" evidence="6"/>
<evidence type="ECO:0000313" key="8">
    <source>
        <dbReference type="EMBL" id="SEW09161.1"/>
    </source>
</evidence>
<comment type="function">
    <text evidence="6">Ligates lysine onto the cytidine present at position 34 of the AUA codon-specific tRNA(Ile) that contains the anticodon CAU, in an ATP-dependent manner. Cytidine is converted to lysidine, thus changing the amino acid specificity of the tRNA from methionine to isoleucine.</text>
</comment>
<dbReference type="InterPro" id="IPR014729">
    <property type="entry name" value="Rossmann-like_a/b/a_fold"/>
</dbReference>
<dbReference type="PANTHER" id="PTHR43033:SF1">
    <property type="entry name" value="TRNA(ILE)-LYSIDINE SYNTHASE-RELATED"/>
    <property type="match status" value="1"/>
</dbReference>
<dbReference type="PANTHER" id="PTHR43033">
    <property type="entry name" value="TRNA(ILE)-LYSIDINE SYNTHASE-RELATED"/>
    <property type="match status" value="1"/>
</dbReference>
<dbReference type="InterPro" id="IPR012094">
    <property type="entry name" value="tRNA_Ile_lys_synt"/>
</dbReference>
<dbReference type="GO" id="GO:0032267">
    <property type="term" value="F:tRNA(Ile)-lysidine synthase activity"/>
    <property type="evidence" value="ECO:0007669"/>
    <property type="project" value="UniProtKB-EC"/>
</dbReference>
<proteinExistence type="inferred from homology"/>
<feature type="binding site" evidence="6">
    <location>
        <begin position="28"/>
        <end position="33"/>
    </location>
    <ligand>
        <name>ATP</name>
        <dbReference type="ChEBI" id="CHEBI:30616"/>
    </ligand>
</feature>
<evidence type="ECO:0000256" key="4">
    <source>
        <dbReference type="ARBA" id="ARBA00022840"/>
    </source>
</evidence>
<dbReference type="NCBIfam" id="TIGR02432">
    <property type="entry name" value="lysidine_TilS_N"/>
    <property type="match status" value="1"/>
</dbReference>
<reference evidence="8 9" key="1">
    <citation type="submission" date="2016-10" db="EMBL/GenBank/DDBJ databases">
        <authorList>
            <person name="de Groot N.N."/>
        </authorList>
    </citation>
    <scope>NUCLEOTIDE SEQUENCE [LARGE SCALE GENOMIC DNA]</scope>
    <source>
        <strain evidence="8 9">DSM 29439</strain>
    </source>
</reference>
<dbReference type="InterPro" id="IPR012795">
    <property type="entry name" value="tRNA_Ile_lys_synt_N"/>
</dbReference>
<dbReference type="Proteomes" id="UP000199650">
    <property type="component" value="Unassembled WGS sequence"/>
</dbReference>
<dbReference type="EMBL" id="FOJB01000001">
    <property type="protein sequence ID" value="SEW09161.1"/>
    <property type="molecule type" value="Genomic_DNA"/>
</dbReference>
<dbReference type="Gene3D" id="3.40.50.620">
    <property type="entry name" value="HUPs"/>
    <property type="match status" value="1"/>
</dbReference>
<keyword evidence="9" id="KW-1185">Reference proteome</keyword>
<keyword evidence="6" id="KW-0963">Cytoplasm</keyword>
<protein>
    <recommendedName>
        <fullName evidence="6">tRNA(Ile)-lysidine synthase</fullName>
        <ecNumber evidence="6">6.3.4.19</ecNumber>
    </recommendedName>
    <alternativeName>
        <fullName evidence="6">tRNA(Ile)-2-lysyl-cytidine synthase</fullName>
    </alternativeName>
    <alternativeName>
        <fullName evidence="6">tRNA(Ile)-lysidine synthetase</fullName>
    </alternativeName>
</protein>
<dbReference type="GO" id="GO:0005524">
    <property type="term" value="F:ATP binding"/>
    <property type="evidence" value="ECO:0007669"/>
    <property type="project" value="UniProtKB-UniRule"/>
</dbReference>
<accession>A0A1I0P6L0</accession>
<keyword evidence="4 6" id="KW-0067">ATP-binding</keyword>
<dbReference type="STRING" id="1173584.SAMN05444851_1341"/>
<dbReference type="AlphaFoldDB" id="A0A1I0P6L0"/>
<evidence type="ECO:0000256" key="5">
    <source>
        <dbReference type="ARBA" id="ARBA00048539"/>
    </source>
</evidence>
<name>A0A1I0P6L0_9RHOB</name>
<dbReference type="InterPro" id="IPR011063">
    <property type="entry name" value="TilS/TtcA_N"/>
</dbReference>
<keyword evidence="2 6" id="KW-0819">tRNA processing</keyword>
<organism evidence="8 9">
    <name type="scientific">Aliiroseovarius sediminilitoris</name>
    <dbReference type="NCBI Taxonomy" id="1173584"/>
    <lineage>
        <taxon>Bacteria</taxon>
        <taxon>Pseudomonadati</taxon>
        <taxon>Pseudomonadota</taxon>
        <taxon>Alphaproteobacteria</taxon>
        <taxon>Rhodobacterales</taxon>
        <taxon>Paracoccaceae</taxon>
        <taxon>Aliiroseovarius</taxon>
    </lineage>
</organism>
<comment type="domain">
    <text evidence="6">The N-terminal region contains the highly conserved SGGXDS motif, predicted to be a P-loop motif involved in ATP binding.</text>
</comment>
<dbReference type="HAMAP" id="MF_01161">
    <property type="entry name" value="tRNA_Ile_lys_synt"/>
    <property type="match status" value="1"/>
</dbReference>
<comment type="subcellular location">
    <subcellularLocation>
        <location evidence="6">Cytoplasm</location>
    </subcellularLocation>
</comment>
<dbReference type="Pfam" id="PF01171">
    <property type="entry name" value="ATP_bind_3"/>
    <property type="match status" value="1"/>
</dbReference>
<comment type="similarity">
    <text evidence="6">Belongs to the tRNA(Ile)-lysidine synthase family.</text>
</comment>
<evidence type="ECO:0000259" key="7">
    <source>
        <dbReference type="Pfam" id="PF01171"/>
    </source>
</evidence>
<dbReference type="GO" id="GO:0005737">
    <property type="term" value="C:cytoplasm"/>
    <property type="evidence" value="ECO:0007669"/>
    <property type="project" value="UniProtKB-SubCell"/>
</dbReference>
<dbReference type="SUPFAM" id="SSF52402">
    <property type="entry name" value="Adenine nucleotide alpha hydrolases-like"/>
    <property type="match status" value="1"/>
</dbReference>
<evidence type="ECO:0000256" key="3">
    <source>
        <dbReference type="ARBA" id="ARBA00022741"/>
    </source>
</evidence>
<feature type="domain" description="tRNA(Ile)-lysidine/2-thiocytidine synthase N-terminal" evidence="7">
    <location>
        <begin position="24"/>
        <end position="200"/>
    </location>
</feature>
<dbReference type="RefSeq" id="WP_091429310.1">
    <property type="nucleotide sequence ID" value="NZ_FOJB01000001.1"/>
</dbReference>
<gene>
    <name evidence="6" type="primary">tilS</name>
    <name evidence="8" type="ORF">SAMN05444851_1341</name>
</gene>
<dbReference type="OrthoDB" id="9807403at2"/>
<sequence length="417" mass="45969">MTPEGCIADALDRVRAGGPVLRLGVAVSGGGDSMALLLLARDWCAKHGAGLYAATVDHGLRADAAQEARFVQGSCAEMNLPHRILAWNATPEGNVQDAARRARYDLLADWARTERLDAVLLGHTADDQAETFLMRLARGSGVDGLSAMRDDWRDRGVRWMRPLLPVARAALQEVLTMRGQGWVDDPSNDDPSYDRVKMRRALQDLPQIGLTRGRLTDTAHRMSLARDALSWLAHDAARRLAEVKGGDVKFALPGFSELPDETRHRLLAHAINYVSSTPYRPRYDALRSLEAEVMAGQTRTLQGCLVSRGPDRFVIGRELRAVESVASRPGALWDHRWIMDAPRHSDVAGLQVRALGDGIHFCKDWRSSGLARNTLMTTPALWQDDRLIAAPLAGFGDIYLLIRAPVVEDFLSTILSH</sequence>
<evidence type="ECO:0000313" key="9">
    <source>
        <dbReference type="Proteomes" id="UP000199650"/>
    </source>
</evidence>
<evidence type="ECO:0000256" key="1">
    <source>
        <dbReference type="ARBA" id="ARBA00022598"/>
    </source>
</evidence>
<keyword evidence="1 6" id="KW-0436">Ligase</keyword>
<evidence type="ECO:0000256" key="2">
    <source>
        <dbReference type="ARBA" id="ARBA00022694"/>
    </source>
</evidence>
<keyword evidence="3 6" id="KW-0547">Nucleotide-binding</keyword>
<comment type="catalytic activity">
    <reaction evidence="5 6">
        <text>cytidine(34) in tRNA(Ile2) + L-lysine + ATP = lysidine(34) in tRNA(Ile2) + AMP + diphosphate + H(+)</text>
        <dbReference type="Rhea" id="RHEA:43744"/>
        <dbReference type="Rhea" id="RHEA-COMP:10625"/>
        <dbReference type="Rhea" id="RHEA-COMP:10670"/>
        <dbReference type="ChEBI" id="CHEBI:15378"/>
        <dbReference type="ChEBI" id="CHEBI:30616"/>
        <dbReference type="ChEBI" id="CHEBI:32551"/>
        <dbReference type="ChEBI" id="CHEBI:33019"/>
        <dbReference type="ChEBI" id="CHEBI:82748"/>
        <dbReference type="ChEBI" id="CHEBI:83665"/>
        <dbReference type="ChEBI" id="CHEBI:456215"/>
        <dbReference type="EC" id="6.3.4.19"/>
    </reaction>
</comment>